<organism evidence="12 13">
    <name type="scientific">Thermosulfurimonas dismutans</name>
    <dbReference type="NCBI Taxonomy" id="999894"/>
    <lineage>
        <taxon>Bacteria</taxon>
        <taxon>Pseudomonadati</taxon>
        <taxon>Thermodesulfobacteriota</taxon>
        <taxon>Thermodesulfobacteria</taxon>
        <taxon>Thermodesulfobacteriales</taxon>
        <taxon>Thermodesulfobacteriaceae</taxon>
        <taxon>Thermosulfurimonas</taxon>
    </lineage>
</organism>
<feature type="transmembrane region" description="Helical" evidence="11">
    <location>
        <begin position="31"/>
        <end position="53"/>
    </location>
</feature>
<evidence type="ECO:0000256" key="3">
    <source>
        <dbReference type="ARBA" id="ARBA00022519"/>
    </source>
</evidence>
<keyword evidence="5 11" id="KW-1133">Transmembrane helix</keyword>
<dbReference type="OrthoDB" id="9799631at2"/>
<dbReference type="HAMAP" id="MF_00454">
    <property type="entry name" value="FluC"/>
    <property type="match status" value="1"/>
</dbReference>
<feature type="binding site" evidence="11">
    <location>
        <position position="73"/>
    </location>
    <ligand>
        <name>Na(+)</name>
        <dbReference type="ChEBI" id="CHEBI:29101"/>
        <note>structural</note>
    </ligand>
</feature>
<evidence type="ECO:0000256" key="10">
    <source>
        <dbReference type="ARBA" id="ARBA00035585"/>
    </source>
</evidence>
<dbReference type="GO" id="GO:0062054">
    <property type="term" value="F:fluoride channel activity"/>
    <property type="evidence" value="ECO:0007669"/>
    <property type="project" value="UniProtKB-UniRule"/>
</dbReference>
<name>A0A179D488_9BACT</name>
<keyword evidence="11" id="KW-0813">Transport</keyword>
<evidence type="ECO:0000256" key="1">
    <source>
        <dbReference type="ARBA" id="ARBA00004651"/>
    </source>
</evidence>
<dbReference type="GO" id="GO:0005886">
    <property type="term" value="C:plasma membrane"/>
    <property type="evidence" value="ECO:0007669"/>
    <property type="project" value="UniProtKB-SubCell"/>
</dbReference>
<keyword evidence="3" id="KW-0997">Cell inner membrane</keyword>
<dbReference type="RefSeq" id="WP_068670884.1">
    <property type="nucleotide sequence ID" value="NZ_LWLG01000011.1"/>
</dbReference>
<keyword evidence="11" id="KW-0479">Metal-binding</keyword>
<keyword evidence="8 11" id="KW-0407">Ion channel</keyword>
<accession>A0A179D488</accession>
<dbReference type="Proteomes" id="UP000078390">
    <property type="component" value="Unassembled WGS sequence"/>
</dbReference>
<keyword evidence="2 11" id="KW-1003">Cell membrane</keyword>
<dbReference type="Pfam" id="PF02537">
    <property type="entry name" value="CRCB"/>
    <property type="match status" value="1"/>
</dbReference>
<dbReference type="GO" id="GO:0046872">
    <property type="term" value="F:metal ion binding"/>
    <property type="evidence" value="ECO:0007669"/>
    <property type="project" value="UniProtKB-KW"/>
</dbReference>
<evidence type="ECO:0000256" key="7">
    <source>
        <dbReference type="ARBA" id="ARBA00023136"/>
    </source>
</evidence>
<comment type="similarity">
    <text evidence="9 11">Belongs to the fluoride channel Fluc/FEX (TC 1.A.43) family.</text>
</comment>
<keyword evidence="11" id="KW-0915">Sodium</keyword>
<comment type="subcellular location">
    <subcellularLocation>
        <location evidence="1 11">Cell membrane</location>
        <topology evidence="1 11">Multi-pass membrane protein</topology>
    </subcellularLocation>
</comment>
<evidence type="ECO:0000256" key="6">
    <source>
        <dbReference type="ARBA" id="ARBA00023065"/>
    </source>
</evidence>
<protein>
    <recommendedName>
        <fullName evidence="11">Fluoride-specific ion channel FluC</fullName>
    </recommendedName>
</protein>
<dbReference type="EMBL" id="LWLG01000011">
    <property type="protein sequence ID" value="OAQ20438.1"/>
    <property type="molecule type" value="Genomic_DNA"/>
</dbReference>
<proteinExistence type="inferred from homology"/>
<feature type="transmembrane region" description="Helical" evidence="11">
    <location>
        <begin position="65"/>
        <end position="83"/>
    </location>
</feature>
<evidence type="ECO:0000256" key="5">
    <source>
        <dbReference type="ARBA" id="ARBA00022989"/>
    </source>
</evidence>
<feature type="binding site" evidence="11">
    <location>
        <position position="76"/>
    </location>
    <ligand>
        <name>Na(+)</name>
        <dbReference type="ChEBI" id="CHEBI:29101"/>
        <note>structural</note>
    </ligand>
</feature>
<keyword evidence="7 11" id="KW-0472">Membrane</keyword>
<feature type="transmembrane region" description="Helical" evidence="11">
    <location>
        <begin position="95"/>
        <end position="115"/>
    </location>
</feature>
<gene>
    <name evidence="11" type="primary">fluC</name>
    <name evidence="11" type="synonym">crcB</name>
    <name evidence="12" type="ORF">TDIS_1482</name>
</gene>
<evidence type="ECO:0000256" key="8">
    <source>
        <dbReference type="ARBA" id="ARBA00023303"/>
    </source>
</evidence>
<evidence type="ECO:0000313" key="12">
    <source>
        <dbReference type="EMBL" id="OAQ20438.1"/>
    </source>
</evidence>
<comment type="catalytic activity">
    <reaction evidence="10">
        <text>fluoride(in) = fluoride(out)</text>
        <dbReference type="Rhea" id="RHEA:76159"/>
        <dbReference type="ChEBI" id="CHEBI:17051"/>
    </reaction>
    <physiologicalReaction direction="left-to-right" evidence="10">
        <dbReference type="Rhea" id="RHEA:76160"/>
    </physiologicalReaction>
</comment>
<comment type="caution">
    <text evidence="12">The sequence shown here is derived from an EMBL/GenBank/DDBJ whole genome shotgun (WGS) entry which is preliminary data.</text>
</comment>
<dbReference type="NCBIfam" id="TIGR00494">
    <property type="entry name" value="crcB"/>
    <property type="match status" value="1"/>
</dbReference>
<evidence type="ECO:0000256" key="4">
    <source>
        <dbReference type="ARBA" id="ARBA00022692"/>
    </source>
</evidence>
<reference evidence="12 13" key="1">
    <citation type="submission" date="2016-04" db="EMBL/GenBank/DDBJ databases">
        <title>Genome analysis of Thermosulfurimonas dismutans, the first thermophilic sulfur-disproportionating bacterium of the phylum Thermodesulfobacteria.</title>
        <authorList>
            <person name="Mardanov A.V."/>
            <person name="Beletsky A.V."/>
            <person name="Kadnikov V.V."/>
            <person name="Slobodkin A.I."/>
            <person name="Ravin N.V."/>
        </authorList>
    </citation>
    <scope>NUCLEOTIDE SEQUENCE [LARGE SCALE GENOMIC DNA]</scope>
    <source>
        <strain evidence="12 13">S95</strain>
    </source>
</reference>
<evidence type="ECO:0000256" key="2">
    <source>
        <dbReference type="ARBA" id="ARBA00022475"/>
    </source>
</evidence>
<keyword evidence="13" id="KW-1185">Reference proteome</keyword>
<keyword evidence="4 11" id="KW-0812">Transmembrane</keyword>
<dbReference type="STRING" id="999894.TDIS_1482"/>
<dbReference type="PANTHER" id="PTHR28259:SF1">
    <property type="entry name" value="FLUORIDE EXPORT PROTEIN 1-RELATED"/>
    <property type="match status" value="1"/>
</dbReference>
<keyword evidence="6 11" id="KW-0406">Ion transport</keyword>
<dbReference type="InterPro" id="IPR003691">
    <property type="entry name" value="FluC"/>
</dbReference>
<evidence type="ECO:0000313" key="13">
    <source>
        <dbReference type="Proteomes" id="UP000078390"/>
    </source>
</evidence>
<comment type="activity regulation">
    <text evidence="11">Na(+) is not transported, but it plays an essential structural role and its presence is essential for fluoride channel function.</text>
</comment>
<dbReference type="AlphaFoldDB" id="A0A179D488"/>
<dbReference type="PANTHER" id="PTHR28259">
    <property type="entry name" value="FLUORIDE EXPORT PROTEIN 1-RELATED"/>
    <property type="match status" value="1"/>
</dbReference>
<feature type="transmembrane region" description="Helical" evidence="11">
    <location>
        <begin position="5"/>
        <end position="25"/>
    </location>
</feature>
<dbReference type="GO" id="GO:0140114">
    <property type="term" value="P:cellular detoxification of fluoride"/>
    <property type="evidence" value="ECO:0007669"/>
    <property type="project" value="UniProtKB-UniRule"/>
</dbReference>
<sequence length="124" mass="13311">MKLIYIGLGGCLGAVCRYLVSGWFLRFGVDFPLGTLAVNLLGSFALGFLMSLATGTLYVSPAVRFFLAVGFLGSFTTFSTFAYETNELLKSGEWLLTALNALGSFILGIIGVRLGELLAQVLIR</sequence>
<evidence type="ECO:0000256" key="11">
    <source>
        <dbReference type="HAMAP-Rule" id="MF_00454"/>
    </source>
</evidence>
<evidence type="ECO:0000256" key="9">
    <source>
        <dbReference type="ARBA" id="ARBA00035120"/>
    </source>
</evidence>
<comment type="function">
    <text evidence="11">Fluoride-specific ion channel. Important for reducing fluoride concentration in the cell, thus reducing its toxicity.</text>
</comment>